<dbReference type="Pfam" id="PF00356">
    <property type="entry name" value="LacI"/>
    <property type="match status" value="1"/>
</dbReference>
<dbReference type="InterPro" id="IPR000843">
    <property type="entry name" value="HTH_LacI"/>
</dbReference>
<dbReference type="InterPro" id="IPR028082">
    <property type="entry name" value="Peripla_BP_I"/>
</dbReference>
<reference evidence="6 7" key="1">
    <citation type="submission" date="2020-04" db="EMBL/GenBank/DDBJ databases">
        <title>Genome sequencing of novel species.</title>
        <authorList>
            <person name="Heo J."/>
            <person name="Kim S.-J."/>
            <person name="Kim J.-S."/>
            <person name="Hong S.-B."/>
            <person name="Kwon S.-W."/>
        </authorList>
    </citation>
    <scope>NUCLEOTIDE SEQUENCE [LARGE SCALE GENOMIC DNA]</scope>
    <source>
        <strain evidence="6 7">GN2-R2</strain>
    </source>
</reference>
<dbReference type="CDD" id="cd01575">
    <property type="entry name" value="PBP1_GntR"/>
    <property type="match status" value="1"/>
</dbReference>
<sequence>MNDLSLPESSAAPADDAGAGERPKSITLKDVARLAGLSPITVSRALHNPRMVKPETIEKVKQAAAVIGYIPNLLAGGLTTKRSRLVASIVPQLSNSMFAETVQGLNDELAAHGYQLLLSVSSYSRATEEELLTGILSRQPDGVVLTGINHHPGVRKKLLAMGIPVVEAWDISPTPIDIAVGFNHERVGEAVARYLLDKGFKRFASVCGTDERAVLRRRALEAELRRHGIELIASHEVPPPTTLALGRQGLYAILEGGHRPDVVVCSSDVLAHGALIEAGARGIAVPDRLGIMGFGDFDFAAHTHPAISTVYVDKRGVGTRAARCLIAKIEGRRLDDQVIDVGFKLVERDTTRIGG</sequence>
<dbReference type="Proteomes" id="UP000502415">
    <property type="component" value="Chromosome"/>
</dbReference>
<dbReference type="SUPFAM" id="SSF53822">
    <property type="entry name" value="Periplasmic binding protein-like I"/>
    <property type="match status" value="1"/>
</dbReference>
<evidence type="ECO:0000256" key="2">
    <source>
        <dbReference type="ARBA" id="ARBA00023125"/>
    </source>
</evidence>
<protein>
    <submittedName>
        <fullName evidence="6">LacI family DNA-binding transcriptional regulator</fullName>
    </submittedName>
</protein>
<feature type="region of interest" description="Disordered" evidence="4">
    <location>
        <begin position="1"/>
        <end position="23"/>
    </location>
</feature>
<dbReference type="PANTHER" id="PTHR30146:SF33">
    <property type="entry name" value="TRANSCRIPTIONAL REGULATOR"/>
    <property type="match status" value="1"/>
</dbReference>
<dbReference type="AlphaFoldDB" id="A0A7Z2VZV1"/>
<organism evidence="6 7">
    <name type="scientific">Massilia forsythiae</name>
    <dbReference type="NCBI Taxonomy" id="2728020"/>
    <lineage>
        <taxon>Bacteria</taxon>
        <taxon>Pseudomonadati</taxon>
        <taxon>Pseudomonadota</taxon>
        <taxon>Betaproteobacteria</taxon>
        <taxon>Burkholderiales</taxon>
        <taxon>Oxalobacteraceae</taxon>
        <taxon>Telluria group</taxon>
        <taxon>Massilia</taxon>
    </lineage>
</organism>
<evidence type="ECO:0000256" key="4">
    <source>
        <dbReference type="SAM" id="MobiDB-lite"/>
    </source>
</evidence>
<evidence type="ECO:0000259" key="5">
    <source>
        <dbReference type="PROSITE" id="PS50932"/>
    </source>
</evidence>
<dbReference type="EMBL" id="CP051685">
    <property type="protein sequence ID" value="QJE02331.1"/>
    <property type="molecule type" value="Genomic_DNA"/>
</dbReference>
<dbReference type="PROSITE" id="PS50932">
    <property type="entry name" value="HTH_LACI_2"/>
    <property type="match status" value="1"/>
</dbReference>
<feature type="domain" description="HTH lacI-type" evidence="5">
    <location>
        <begin position="26"/>
        <end position="80"/>
    </location>
</feature>
<dbReference type="InterPro" id="IPR046335">
    <property type="entry name" value="LacI/GalR-like_sensor"/>
</dbReference>
<dbReference type="InterPro" id="IPR010982">
    <property type="entry name" value="Lambda_DNA-bd_dom_sf"/>
</dbReference>
<dbReference type="SUPFAM" id="SSF47413">
    <property type="entry name" value="lambda repressor-like DNA-binding domains"/>
    <property type="match status" value="1"/>
</dbReference>
<evidence type="ECO:0000313" key="7">
    <source>
        <dbReference type="Proteomes" id="UP000502415"/>
    </source>
</evidence>
<dbReference type="RefSeq" id="WP_170204418.1">
    <property type="nucleotide sequence ID" value="NZ_CP051685.1"/>
</dbReference>
<feature type="compositionally biased region" description="Low complexity" evidence="4">
    <location>
        <begin position="7"/>
        <end position="17"/>
    </location>
</feature>
<proteinExistence type="predicted"/>
<accession>A0A7Z2VZV1</accession>
<dbReference type="PANTHER" id="PTHR30146">
    <property type="entry name" value="LACI-RELATED TRANSCRIPTIONAL REPRESSOR"/>
    <property type="match status" value="1"/>
</dbReference>
<dbReference type="SMART" id="SM00354">
    <property type="entry name" value="HTH_LACI"/>
    <property type="match status" value="1"/>
</dbReference>
<keyword evidence="3" id="KW-0804">Transcription</keyword>
<keyword evidence="7" id="KW-1185">Reference proteome</keyword>
<evidence type="ECO:0000313" key="6">
    <source>
        <dbReference type="EMBL" id="QJE02331.1"/>
    </source>
</evidence>
<evidence type="ECO:0000256" key="1">
    <source>
        <dbReference type="ARBA" id="ARBA00023015"/>
    </source>
</evidence>
<evidence type="ECO:0000256" key="3">
    <source>
        <dbReference type="ARBA" id="ARBA00023163"/>
    </source>
</evidence>
<dbReference type="KEGG" id="mfy:HH212_21800"/>
<dbReference type="GO" id="GO:0000976">
    <property type="term" value="F:transcription cis-regulatory region binding"/>
    <property type="evidence" value="ECO:0007669"/>
    <property type="project" value="TreeGrafter"/>
</dbReference>
<dbReference type="CDD" id="cd01392">
    <property type="entry name" value="HTH_LacI"/>
    <property type="match status" value="1"/>
</dbReference>
<dbReference type="Gene3D" id="3.40.50.2300">
    <property type="match status" value="2"/>
</dbReference>
<keyword evidence="2 6" id="KW-0238">DNA-binding</keyword>
<dbReference type="Gene3D" id="1.10.260.40">
    <property type="entry name" value="lambda repressor-like DNA-binding domains"/>
    <property type="match status" value="1"/>
</dbReference>
<dbReference type="Pfam" id="PF13377">
    <property type="entry name" value="Peripla_BP_3"/>
    <property type="match status" value="1"/>
</dbReference>
<dbReference type="GO" id="GO:0003700">
    <property type="term" value="F:DNA-binding transcription factor activity"/>
    <property type="evidence" value="ECO:0007669"/>
    <property type="project" value="TreeGrafter"/>
</dbReference>
<name>A0A7Z2VZV1_9BURK</name>
<keyword evidence="1" id="KW-0805">Transcription regulation</keyword>
<gene>
    <name evidence="6" type="ORF">HH212_21800</name>
</gene>